<evidence type="ECO:0000256" key="6">
    <source>
        <dbReference type="ARBA" id="ARBA00022840"/>
    </source>
</evidence>
<dbReference type="InterPro" id="IPR024604">
    <property type="entry name" value="GSG2_C"/>
</dbReference>
<dbReference type="InterPro" id="IPR011009">
    <property type="entry name" value="Kinase-like_dom_sf"/>
</dbReference>
<dbReference type="GO" id="GO:0005524">
    <property type="term" value="F:ATP binding"/>
    <property type="evidence" value="ECO:0007669"/>
    <property type="project" value="UniProtKB-KW"/>
</dbReference>
<dbReference type="OrthoDB" id="21018at2759"/>
<dbReference type="Gene3D" id="1.10.510.10">
    <property type="entry name" value="Transferase(Phosphotransferase) domain 1"/>
    <property type="match status" value="1"/>
</dbReference>
<evidence type="ECO:0000313" key="12">
    <source>
        <dbReference type="Proteomes" id="UP000800235"/>
    </source>
</evidence>
<dbReference type="Pfam" id="PF12330">
    <property type="entry name" value="Haspin_kinase"/>
    <property type="match status" value="1"/>
</dbReference>
<organism evidence="11 12">
    <name type="scientific">Tothia fuscella</name>
    <dbReference type="NCBI Taxonomy" id="1048955"/>
    <lineage>
        <taxon>Eukaryota</taxon>
        <taxon>Fungi</taxon>
        <taxon>Dikarya</taxon>
        <taxon>Ascomycota</taxon>
        <taxon>Pezizomycotina</taxon>
        <taxon>Dothideomycetes</taxon>
        <taxon>Pleosporomycetidae</taxon>
        <taxon>Venturiales</taxon>
        <taxon>Cylindrosympodiaceae</taxon>
        <taxon>Tothia</taxon>
    </lineage>
</organism>
<dbReference type="GO" id="GO:0005634">
    <property type="term" value="C:nucleus"/>
    <property type="evidence" value="ECO:0007669"/>
    <property type="project" value="TreeGrafter"/>
</dbReference>
<dbReference type="Gene3D" id="3.30.200.20">
    <property type="entry name" value="Phosphorylase Kinase, domain 1"/>
    <property type="match status" value="1"/>
</dbReference>
<feature type="region of interest" description="Disordered" evidence="9">
    <location>
        <begin position="19"/>
        <end position="41"/>
    </location>
</feature>
<dbReference type="GO" id="GO:0000278">
    <property type="term" value="P:mitotic cell cycle"/>
    <property type="evidence" value="ECO:0007669"/>
    <property type="project" value="TreeGrafter"/>
</dbReference>
<evidence type="ECO:0000256" key="3">
    <source>
        <dbReference type="ARBA" id="ARBA00022679"/>
    </source>
</evidence>
<keyword evidence="3" id="KW-0808">Transferase</keyword>
<evidence type="ECO:0000259" key="10">
    <source>
        <dbReference type="SMART" id="SM01331"/>
    </source>
</evidence>
<evidence type="ECO:0000256" key="8">
    <source>
        <dbReference type="ARBA" id="ARBA00048679"/>
    </source>
</evidence>
<dbReference type="SMART" id="SM01331">
    <property type="entry name" value="DUF3635"/>
    <property type="match status" value="1"/>
</dbReference>
<evidence type="ECO:0000256" key="9">
    <source>
        <dbReference type="SAM" id="MobiDB-lite"/>
    </source>
</evidence>
<keyword evidence="5" id="KW-0418">Kinase</keyword>
<accession>A0A9P4TZ52</accession>
<dbReference type="AlphaFoldDB" id="A0A9P4TZ52"/>
<keyword evidence="12" id="KW-1185">Reference proteome</keyword>
<evidence type="ECO:0000256" key="2">
    <source>
        <dbReference type="ARBA" id="ARBA00022527"/>
    </source>
</evidence>
<proteinExistence type="predicted"/>
<comment type="caution">
    <text evidence="11">The sequence shown here is derived from an EMBL/GenBank/DDBJ whole genome shotgun (WGS) entry which is preliminary data.</text>
</comment>
<evidence type="ECO:0000256" key="4">
    <source>
        <dbReference type="ARBA" id="ARBA00022741"/>
    </source>
</evidence>
<reference evidence="11" key="1">
    <citation type="journal article" date="2020" name="Stud. Mycol.">
        <title>101 Dothideomycetes genomes: a test case for predicting lifestyles and emergence of pathogens.</title>
        <authorList>
            <person name="Haridas S."/>
            <person name="Albert R."/>
            <person name="Binder M."/>
            <person name="Bloem J."/>
            <person name="Labutti K."/>
            <person name="Salamov A."/>
            <person name="Andreopoulos B."/>
            <person name="Baker S."/>
            <person name="Barry K."/>
            <person name="Bills G."/>
            <person name="Bluhm B."/>
            <person name="Cannon C."/>
            <person name="Castanera R."/>
            <person name="Culley D."/>
            <person name="Daum C."/>
            <person name="Ezra D."/>
            <person name="Gonzalez J."/>
            <person name="Henrissat B."/>
            <person name="Kuo A."/>
            <person name="Liang C."/>
            <person name="Lipzen A."/>
            <person name="Lutzoni F."/>
            <person name="Magnuson J."/>
            <person name="Mondo S."/>
            <person name="Nolan M."/>
            <person name="Ohm R."/>
            <person name="Pangilinan J."/>
            <person name="Park H.-J."/>
            <person name="Ramirez L."/>
            <person name="Alfaro M."/>
            <person name="Sun H."/>
            <person name="Tritt A."/>
            <person name="Yoshinaga Y."/>
            <person name="Zwiers L.-H."/>
            <person name="Turgeon B."/>
            <person name="Goodwin S."/>
            <person name="Spatafora J."/>
            <person name="Crous P."/>
            <person name="Grigoriev I."/>
        </authorList>
    </citation>
    <scope>NUCLEOTIDE SEQUENCE</scope>
    <source>
        <strain evidence="11">CBS 130266</strain>
    </source>
</reference>
<feature type="domain" description="Serine/threonine-protein kinase haspin C-terminal" evidence="10">
    <location>
        <begin position="456"/>
        <end position="563"/>
    </location>
</feature>
<gene>
    <name evidence="11" type="ORF">EJ08DRAFT_649321</name>
</gene>
<dbReference type="PANTHER" id="PTHR24419">
    <property type="entry name" value="INTERLEUKIN-1 RECEPTOR-ASSOCIATED KINASE"/>
    <property type="match status" value="1"/>
</dbReference>
<dbReference type="GO" id="GO:0035556">
    <property type="term" value="P:intracellular signal transduction"/>
    <property type="evidence" value="ECO:0007669"/>
    <property type="project" value="TreeGrafter"/>
</dbReference>
<keyword evidence="4" id="KW-0547">Nucleotide-binding</keyword>
<evidence type="ECO:0000256" key="1">
    <source>
        <dbReference type="ARBA" id="ARBA00012513"/>
    </source>
</evidence>
<protein>
    <recommendedName>
        <fullName evidence="1">non-specific serine/threonine protein kinase</fullName>
        <ecNumber evidence="1">2.7.11.1</ecNumber>
    </recommendedName>
</protein>
<comment type="catalytic activity">
    <reaction evidence="8">
        <text>L-seryl-[protein] + ATP = O-phospho-L-seryl-[protein] + ADP + H(+)</text>
        <dbReference type="Rhea" id="RHEA:17989"/>
        <dbReference type="Rhea" id="RHEA-COMP:9863"/>
        <dbReference type="Rhea" id="RHEA-COMP:11604"/>
        <dbReference type="ChEBI" id="CHEBI:15378"/>
        <dbReference type="ChEBI" id="CHEBI:29999"/>
        <dbReference type="ChEBI" id="CHEBI:30616"/>
        <dbReference type="ChEBI" id="CHEBI:83421"/>
        <dbReference type="ChEBI" id="CHEBI:456216"/>
        <dbReference type="EC" id="2.7.11.1"/>
    </reaction>
</comment>
<keyword evidence="2" id="KW-0723">Serine/threonine-protein kinase</keyword>
<keyword evidence="6" id="KW-0067">ATP-binding</keyword>
<comment type="catalytic activity">
    <reaction evidence="7">
        <text>L-threonyl-[protein] + ATP = O-phospho-L-threonyl-[protein] + ADP + H(+)</text>
        <dbReference type="Rhea" id="RHEA:46608"/>
        <dbReference type="Rhea" id="RHEA-COMP:11060"/>
        <dbReference type="Rhea" id="RHEA-COMP:11605"/>
        <dbReference type="ChEBI" id="CHEBI:15378"/>
        <dbReference type="ChEBI" id="CHEBI:30013"/>
        <dbReference type="ChEBI" id="CHEBI:30616"/>
        <dbReference type="ChEBI" id="CHEBI:61977"/>
        <dbReference type="ChEBI" id="CHEBI:456216"/>
        <dbReference type="EC" id="2.7.11.1"/>
    </reaction>
</comment>
<evidence type="ECO:0000313" key="11">
    <source>
        <dbReference type="EMBL" id="KAF2431016.1"/>
    </source>
</evidence>
<dbReference type="GO" id="GO:0005737">
    <property type="term" value="C:cytoplasm"/>
    <property type="evidence" value="ECO:0007669"/>
    <property type="project" value="TreeGrafter"/>
</dbReference>
<name>A0A9P4TZ52_9PEZI</name>
<dbReference type="EMBL" id="MU007035">
    <property type="protein sequence ID" value="KAF2431016.1"/>
    <property type="molecule type" value="Genomic_DNA"/>
</dbReference>
<evidence type="ECO:0000256" key="7">
    <source>
        <dbReference type="ARBA" id="ARBA00047899"/>
    </source>
</evidence>
<dbReference type="SUPFAM" id="SSF56112">
    <property type="entry name" value="Protein kinase-like (PK-like)"/>
    <property type="match status" value="1"/>
</dbReference>
<dbReference type="PANTHER" id="PTHR24419:SF18">
    <property type="entry name" value="SERINE_THREONINE-PROTEIN KINASE HASPIN"/>
    <property type="match status" value="1"/>
</dbReference>
<dbReference type="EC" id="2.7.11.1" evidence="1"/>
<dbReference type="GO" id="GO:0072354">
    <property type="term" value="F:histone H3T3 kinase activity"/>
    <property type="evidence" value="ECO:0007669"/>
    <property type="project" value="TreeGrafter"/>
</dbReference>
<dbReference type="Proteomes" id="UP000800235">
    <property type="component" value="Unassembled WGS sequence"/>
</dbReference>
<evidence type="ECO:0000256" key="5">
    <source>
        <dbReference type="ARBA" id="ARBA00022777"/>
    </source>
</evidence>
<sequence length="597" mass="66642">MPPRKHVYGKRARPAFALSSIFSSRSSPEKPEGLREDEDDDVASTVAQLGFLAISNDDNIKPRVERPGHRRALSSKDGNIQLEKPVLVHTKKEKLKNEEIVVHPLDIDTENVVEEAVELVVVIPSKARKARLELFPTPPPEIEEDPGIKADLEDADPHIQPLLSLSNHSHSPQNFTTWSQTLEPFFIISKIAEASYGEVYRLSLSSPHPTFTSTDESVLKILALKPLPSDEKKSKSQVKREANMSSISIVLSETQLLKRLTEIPGFTNYRALHILQGRPSSAFITAWKEWNKFKPTGEKSAFPDPSRKANYSEEQLWAVIEMQDAGTDVEKLQELGHECLSTVEGVWDIFWQVALAVGKGEELAAFEHRDLHLGNICVKIGKKSRRKGNKKLGFTGLETTIIDYTLSRAEMPFTRPISSHSNTSSNTAISASTTLSQQVDSKVEIAYLDLSNSEHNDVFTGDATNEYQYDIYRYMRNAVYFSNALHDYSTNTAEADATGRSWRGFHPQTNLVWLHFVLKKLLTGMGEYAEQGELQQILGKLEGLLNINTIPREGFASVRDLIVLALGEGWLDEVDVVGEPVSPIALPGPVEKKKGRV</sequence>